<dbReference type="RefSeq" id="WP_164698095.1">
    <property type="nucleotide sequence ID" value="NZ_JAAIKB010000026.1"/>
</dbReference>
<dbReference type="AlphaFoldDB" id="A0A6M1LXH8"/>
<dbReference type="NCBIfam" id="NF047595">
    <property type="entry name" value="IS66_ISRel24_TnpA"/>
    <property type="match status" value="1"/>
</dbReference>
<comment type="caution">
    <text evidence="2">The sequence shown here is derived from an EMBL/GenBank/DDBJ whole genome shotgun (WGS) entry which is preliminary data.</text>
</comment>
<reference evidence="2 3" key="2">
    <citation type="submission" date="2020-03" db="EMBL/GenBank/DDBJ databases">
        <title>Roseomonas stagni sp. nov., isolated from pond water in Japan.</title>
        <authorList>
            <person name="Furuhata K."/>
            <person name="Miyamoto H."/>
            <person name="Goto K."/>
        </authorList>
    </citation>
    <scope>NUCLEOTIDE SEQUENCE [LARGE SCALE GENOMIC DNA]</scope>
    <source>
        <strain evidence="2 3">PeD5</strain>
    </source>
</reference>
<evidence type="ECO:0000313" key="3">
    <source>
        <dbReference type="Proteomes" id="UP000475385"/>
    </source>
</evidence>
<sequence>MEIISGVERRRRWRVEDKLRIVAEAERPGACFAEVARRHEVSRSVLWSWRKEVRSGVLVAEETPSFMPVQIAPERTSMAAPPSAGITAPRPAADASVERDDRIEIVLADGTAVRVPETVGTAALRRVLSALRG</sequence>
<gene>
    <name evidence="2" type="ORF">G3576_29615</name>
</gene>
<keyword evidence="3" id="KW-1185">Reference proteome</keyword>
<dbReference type="Pfam" id="PF01527">
    <property type="entry name" value="HTH_Tnp_1"/>
    <property type="match status" value="1"/>
</dbReference>
<dbReference type="GO" id="GO:0006313">
    <property type="term" value="P:DNA transposition"/>
    <property type="evidence" value="ECO:0007669"/>
    <property type="project" value="InterPro"/>
</dbReference>
<evidence type="ECO:0000256" key="1">
    <source>
        <dbReference type="SAM" id="MobiDB-lite"/>
    </source>
</evidence>
<dbReference type="Proteomes" id="UP000475385">
    <property type="component" value="Unassembled WGS sequence"/>
</dbReference>
<dbReference type="GO" id="GO:0043565">
    <property type="term" value="F:sequence-specific DNA binding"/>
    <property type="evidence" value="ECO:0007669"/>
    <property type="project" value="InterPro"/>
</dbReference>
<name>A0A6M1LXH8_9PROT</name>
<organism evidence="2 3">
    <name type="scientific">Falsiroseomonas algicola</name>
    <dbReference type="NCBI Taxonomy" id="2716930"/>
    <lineage>
        <taxon>Bacteria</taxon>
        <taxon>Pseudomonadati</taxon>
        <taxon>Pseudomonadota</taxon>
        <taxon>Alphaproteobacteria</taxon>
        <taxon>Acetobacterales</taxon>
        <taxon>Roseomonadaceae</taxon>
        <taxon>Falsiroseomonas</taxon>
    </lineage>
</organism>
<dbReference type="EMBL" id="JAAIKB010000026">
    <property type="protein sequence ID" value="NGM24184.1"/>
    <property type="molecule type" value="Genomic_DNA"/>
</dbReference>
<accession>A0A6M1LXH8</accession>
<evidence type="ECO:0000313" key="2">
    <source>
        <dbReference type="EMBL" id="NGM24184.1"/>
    </source>
</evidence>
<feature type="region of interest" description="Disordered" evidence="1">
    <location>
        <begin position="73"/>
        <end position="97"/>
    </location>
</feature>
<reference evidence="2 3" key="1">
    <citation type="submission" date="2020-02" db="EMBL/GenBank/DDBJ databases">
        <authorList>
            <person name="Kim H.M."/>
            <person name="Jeon C.O."/>
        </authorList>
    </citation>
    <scope>NUCLEOTIDE SEQUENCE [LARGE SCALE GENOMIC DNA]</scope>
    <source>
        <strain evidence="2 3">PeD5</strain>
    </source>
</reference>
<dbReference type="GO" id="GO:0004803">
    <property type="term" value="F:transposase activity"/>
    <property type="evidence" value="ECO:0007669"/>
    <property type="project" value="InterPro"/>
</dbReference>
<dbReference type="PANTHER" id="PTHR37936">
    <property type="entry name" value="TRANSPOSASE INSC FOR INSERTION ELEMENT IS2A-RELATED"/>
    <property type="match status" value="1"/>
</dbReference>
<proteinExistence type="predicted"/>
<dbReference type="InterPro" id="IPR002514">
    <property type="entry name" value="Transposase_8"/>
</dbReference>
<dbReference type="SUPFAM" id="SSF48295">
    <property type="entry name" value="TrpR-like"/>
    <property type="match status" value="1"/>
</dbReference>
<protein>
    <submittedName>
        <fullName evidence="2">Transposase</fullName>
    </submittedName>
</protein>
<dbReference type="InterPro" id="IPR010921">
    <property type="entry name" value="Trp_repressor/repl_initiator"/>
</dbReference>
<dbReference type="PANTHER" id="PTHR37936:SF3">
    <property type="entry name" value="TRANSPOSASE INSC FOR INSERTION ELEMENT IS2A-RELATED"/>
    <property type="match status" value="1"/>
</dbReference>